<dbReference type="SUPFAM" id="SSF48498">
    <property type="entry name" value="Tetracyclin repressor-like, C-terminal domain"/>
    <property type="match status" value="1"/>
</dbReference>
<reference evidence="6 7" key="1">
    <citation type="submission" date="2018-05" db="EMBL/GenBank/DDBJ databases">
        <title>Chitinophaga sp. K3CV102501T nov., isolated from isolated from a monsoon evergreen broad-leaved forest soil.</title>
        <authorList>
            <person name="Lv Y."/>
        </authorList>
    </citation>
    <scope>NUCLEOTIDE SEQUENCE [LARGE SCALE GENOMIC DNA]</scope>
    <source>
        <strain evidence="6 7">GDMCC 1.1325</strain>
    </source>
</reference>
<dbReference type="OrthoDB" id="9809772at2"/>
<dbReference type="InterPro" id="IPR001647">
    <property type="entry name" value="HTH_TetR"/>
</dbReference>
<keyword evidence="7" id="KW-1185">Reference proteome</keyword>
<evidence type="ECO:0000313" key="7">
    <source>
        <dbReference type="Proteomes" id="UP000253410"/>
    </source>
</evidence>
<keyword evidence="3" id="KW-0804">Transcription</keyword>
<evidence type="ECO:0000313" key="6">
    <source>
        <dbReference type="EMBL" id="RBL91964.1"/>
    </source>
</evidence>
<dbReference type="PROSITE" id="PS50977">
    <property type="entry name" value="HTH_TETR_2"/>
    <property type="match status" value="1"/>
</dbReference>
<dbReference type="EMBL" id="QFFJ01000001">
    <property type="protein sequence ID" value="RBL91964.1"/>
    <property type="molecule type" value="Genomic_DNA"/>
</dbReference>
<dbReference type="AlphaFoldDB" id="A0A365Y214"/>
<dbReference type="GO" id="GO:0003677">
    <property type="term" value="F:DNA binding"/>
    <property type="evidence" value="ECO:0007669"/>
    <property type="project" value="UniProtKB-UniRule"/>
</dbReference>
<dbReference type="SUPFAM" id="SSF46689">
    <property type="entry name" value="Homeodomain-like"/>
    <property type="match status" value="1"/>
</dbReference>
<gene>
    <name evidence="6" type="ORF">DF182_05025</name>
</gene>
<dbReference type="Pfam" id="PF00440">
    <property type="entry name" value="TetR_N"/>
    <property type="match status" value="1"/>
</dbReference>
<dbReference type="Proteomes" id="UP000253410">
    <property type="component" value="Unassembled WGS sequence"/>
</dbReference>
<protein>
    <recommendedName>
        <fullName evidence="5">HTH tetR-type domain-containing protein</fullName>
    </recommendedName>
</protein>
<evidence type="ECO:0000256" key="1">
    <source>
        <dbReference type="ARBA" id="ARBA00023015"/>
    </source>
</evidence>
<evidence type="ECO:0000256" key="4">
    <source>
        <dbReference type="PROSITE-ProRule" id="PRU00335"/>
    </source>
</evidence>
<feature type="domain" description="HTH tetR-type" evidence="5">
    <location>
        <begin position="2"/>
        <end position="62"/>
    </location>
</feature>
<evidence type="ECO:0000256" key="3">
    <source>
        <dbReference type="ARBA" id="ARBA00023163"/>
    </source>
</evidence>
<dbReference type="RefSeq" id="WP_113614569.1">
    <property type="nucleotide sequence ID" value="NZ_QFFJ01000001.1"/>
</dbReference>
<keyword evidence="2 4" id="KW-0238">DNA-binding</keyword>
<sequence length="184" mass="20837">MSETKDKIVSLADKLIRVKGFNAFSYKDISDPLEMKNAAIHYHFPSKADLGIAVVDDEMERFSRNTTGWSKLPEDKQLANLFDVFRRHCHAGNVCLMGSLAPDYETLTPAMQTKIQAMADAIVEWVSHLLEQGRKNKRFHFKGTARDRALLVISNLQSSLLLSRVMGPETFDRISHQLLEDLCA</sequence>
<keyword evidence="1" id="KW-0805">Transcription regulation</keyword>
<comment type="caution">
    <text evidence="6">The sequence shown here is derived from an EMBL/GenBank/DDBJ whole genome shotgun (WGS) entry which is preliminary data.</text>
</comment>
<accession>A0A365Y214</accession>
<evidence type="ECO:0000256" key="2">
    <source>
        <dbReference type="ARBA" id="ARBA00023125"/>
    </source>
</evidence>
<dbReference type="PANTHER" id="PTHR47506">
    <property type="entry name" value="TRANSCRIPTIONAL REGULATORY PROTEIN"/>
    <property type="match status" value="1"/>
</dbReference>
<dbReference type="Gene3D" id="1.10.357.10">
    <property type="entry name" value="Tetracycline Repressor, domain 2"/>
    <property type="match status" value="1"/>
</dbReference>
<organism evidence="6 7">
    <name type="scientific">Chitinophaga flava</name>
    <dbReference type="NCBI Taxonomy" id="2259036"/>
    <lineage>
        <taxon>Bacteria</taxon>
        <taxon>Pseudomonadati</taxon>
        <taxon>Bacteroidota</taxon>
        <taxon>Chitinophagia</taxon>
        <taxon>Chitinophagales</taxon>
        <taxon>Chitinophagaceae</taxon>
        <taxon>Chitinophaga</taxon>
    </lineage>
</organism>
<proteinExistence type="predicted"/>
<dbReference type="InterPro" id="IPR036271">
    <property type="entry name" value="Tet_transcr_reg_TetR-rel_C_sf"/>
</dbReference>
<dbReference type="InterPro" id="IPR009057">
    <property type="entry name" value="Homeodomain-like_sf"/>
</dbReference>
<name>A0A365Y214_9BACT</name>
<feature type="DNA-binding region" description="H-T-H motif" evidence="4">
    <location>
        <begin position="25"/>
        <end position="44"/>
    </location>
</feature>
<evidence type="ECO:0000259" key="5">
    <source>
        <dbReference type="PROSITE" id="PS50977"/>
    </source>
</evidence>
<dbReference type="PANTHER" id="PTHR47506:SF1">
    <property type="entry name" value="HTH-TYPE TRANSCRIPTIONAL REGULATOR YJDC"/>
    <property type="match status" value="1"/>
</dbReference>